<dbReference type="KEGG" id="ddh:Desde_0705"/>
<sequence>MEEKEMDPKPERKTSKLLQIIIPIVIGLIIAFIIPNPEGLPTNAWYYFAAFVTIILSVALEALPMGAIGLIGISFIAIFNLLGKSGKDTLSWAISGFSNSVVWLVFAAMIFAVALKDTGIGRRIALFFIKILGKTSLGLGYAVTLADFCLGPFMPSNTARSFGTMYPITRATAEALGSHPGESAGKIGSFLLFTSFTATFISSSTFLTAAAMTVLGIEYIAAATGFTPISWMGYLVGFIPQALILLVTTPLIAYKFFPPEIKKFPEAPNWAAEQLKEMGKFSKKEITTLIIFLFALVAWISMDDIFPPAMVAIMAVSAMLLTKVITWEQVIEEKSAWNIVMVLGTLITLANGLKDVGFLEWVSQASATYLVGLALSPVVIMILLALIDFLLHYLYVSITAHVTTLMPLWLAVVSSIPGFPVQLFGMLLIHTKEGFGALTPYGAGHGVGFLLSGYFPDHKKFWKAESFWAYTYFALMVVSIPYWIWLYGWM</sequence>
<keyword evidence="3 6" id="KW-0812">Transmembrane</keyword>
<dbReference type="PIRSF" id="PIRSF002457">
    <property type="entry name" value="DASS"/>
    <property type="match status" value="1"/>
</dbReference>
<feature type="transmembrane region" description="Helical" evidence="6">
    <location>
        <begin position="229"/>
        <end position="254"/>
    </location>
</feature>
<name>I4A5B8_DESDJ</name>
<dbReference type="GO" id="GO:0022857">
    <property type="term" value="F:transmembrane transporter activity"/>
    <property type="evidence" value="ECO:0007669"/>
    <property type="project" value="InterPro"/>
</dbReference>
<feature type="transmembrane region" description="Helical" evidence="6">
    <location>
        <begin position="408"/>
        <end position="429"/>
    </location>
</feature>
<keyword evidence="5 6" id="KW-0472">Membrane</keyword>
<dbReference type="RefSeq" id="WP_014792646.1">
    <property type="nucleotide sequence ID" value="NC_018017.1"/>
</dbReference>
<dbReference type="OrthoDB" id="37272at2"/>
<evidence type="ECO:0000256" key="3">
    <source>
        <dbReference type="ARBA" id="ARBA00022692"/>
    </source>
</evidence>
<protein>
    <submittedName>
        <fullName evidence="7">Anion transporter</fullName>
    </submittedName>
</protein>
<keyword evidence="4 6" id="KW-1133">Transmembrane helix</keyword>
<comment type="subcellular location">
    <subcellularLocation>
        <location evidence="1">Membrane</location>
        <topology evidence="1">Multi-pass membrane protein</topology>
    </subcellularLocation>
</comment>
<feature type="transmembrane region" description="Helical" evidence="6">
    <location>
        <begin position="286"/>
        <end position="302"/>
    </location>
</feature>
<evidence type="ECO:0000256" key="2">
    <source>
        <dbReference type="ARBA" id="ARBA00007349"/>
    </source>
</evidence>
<dbReference type="eggNOG" id="COG0471">
    <property type="taxonomic scope" value="Bacteria"/>
</dbReference>
<feature type="transmembrane region" description="Helical" evidence="6">
    <location>
        <begin position="435"/>
        <end position="455"/>
    </location>
</feature>
<feature type="transmembrane region" description="Helical" evidence="6">
    <location>
        <begin position="190"/>
        <end position="217"/>
    </location>
</feature>
<feature type="transmembrane region" description="Helical" evidence="6">
    <location>
        <begin position="46"/>
        <end position="79"/>
    </location>
</feature>
<reference evidence="7 8" key="2">
    <citation type="journal article" date="2015" name="J. Bacteriol.">
        <title>Genomic, proteomic, and biochemical analysis of the organohalide respiratory pathway in Desulfitobacterium dehalogenans.</title>
        <authorList>
            <person name="Kruse T."/>
            <person name="van de Pas B.A."/>
            <person name="Atteia A."/>
            <person name="Krab K."/>
            <person name="Hagen W.R."/>
            <person name="Goodwin L."/>
            <person name="Chain P."/>
            <person name="Boeren S."/>
            <person name="Maphosa F."/>
            <person name="Schraa G."/>
            <person name="de Vos W.M."/>
            <person name="van der Oost J."/>
            <person name="Smidt H."/>
            <person name="Stams A.J."/>
        </authorList>
    </citation>
    <scope>NUCLEOTIDE SEQUENCE [LARGE SCALE GENOMIC DNA]</scope>
    <source>
        <strain evidence="8">ATCC 51507 / DSM 9161 / JW/IU-DC1</strain>
    </source>
</reference>
<gene>
    <name evidence="7" type="ordered locus">Desde_0705</name>
</gene>
<feature type="transmembrane region" description="Helical" evidence="6">
    <location>
        <begin position="308"/>
        <end position="326"/>
    </location>
</feature>
<dbReference type="STRING" id="756499.Desde_0705"/>
<dbReference type="InterPro" id="IPR030676">
    <property type="entry name" value="CitT-rel"/>
</dbReference>
<proteinExistence type="inferred from homology"/>
<organism evidence="7 8">
    <name type="scientific">Desulfitobacterium dehalogenans (strain ATCC 51507 / DSM 9161 / JW/IU-DC1)</name>
    <dbReference type="NCBI Taxonomy" id="756499"/>
    <lineage>
        <taxon>Bacteria</taxon>
        <taxon>Bacillati</taxon>
        <taxon>Bacillota</taxon>
        <taxon>Clostridia</taxon>
        <taxon>Eubacteriales</taxon>
        <taxon>Desulfitobacteriaceae</taxon>
        <taxon>Desulfitobacterium</taxon>
    </lineage>
</organism>
<feature type="transmembrane region" description="Helical" evidence="6">
    <location>
        <begin position="467"/>
        <end position="485"/>
    </location>
</feature>
<dbReference type="InterPro" id="IPR001898">
    <property type="entry name" value="SLC13A/DASS"/>
</dbReference>
<accession>I4A5B8</accession>
<evidence type="ECO:0000256" key="1">
    <source>
        <dbReference type="ARBA" id="ARBA00004141"/>
    </source>
</evidence>
<evidence type="ECO:0000256" key="5">
    <source>
        <dbReference type="ARBA" id="ARBA00023136"/>
    </source>
</evidence>
<keyword evidence="8" id="KW-1185">Reference proteome</keyword>
<feature type="transmembrane region" description="Helical" evidence="6">
    <location>
        <begin position="16"/>
        <end position="34"/>
    </location>
</feature>
<feature type="transmembrane region" description="Helical" evidence="6">
    <location>
        <begin position="335"/>
        <end position="353"/>
    </location>
</feature>
<reference evidence="8" key="1">
    <citation type="submission" date="2012-06" db="EMBL/GenBank/DDBJ databases">
        <title>Complete sequence of Desulfitobacterium dehalogenans ATCC 51507.</title>
        <authorList>
            <person name="Lucas S."/>
            <person name="Han J."/>
            <person name="Lapidus A."/>
            <person name="Cheng J.-F."/>
            <person name="Goodwin L."/>
            <person name="Pitluck S."/>
            <person name="Peters L."/>
            <person name="Ovchinnikova G."/>
            <person name="Teshima H."/>
            <person name="Detter J.C."/>
            <person name="Han C."/>
            <person name="Tapia R."/>
            <person name="Land M."/>
            <person name="Hauser L."/>
            <person name="Kyrpides N."/>
            <person name="Ivanova N."/>
            <person name="Pagani I."/>
            <person name="Kruse T."/>
            <person name="de Vos W.M."/>
            <person name="Smidt H."/>
            <person name="Woyke T."/>
        </authorList>
    </citation>
    <scope>NUCLEOTIDE SEQUENCE [LARGE SCALE GENOMIC DNA]</scope>
    <source>
        <strain evidence="8">ATCC 51507 / DSM 9161 / JW/IU-DC1</strain>
    </source>
</reference>
<dbReference type="Pfam" id="PF00939">
    <property type="entry name" value="Na_sulph_symp"/>
    <property type="match status" value="1"/>
</dbReference>
<evidence type="ECO:0000256" key="4">
    <source>
        <dbReference type="ARBA" id="ARBA00022989"/>
    </source>
</evidence>
<dbReference type="EMBL" id="CP003348">
    <property type="protein sequence ID" value="AFL99152.1"/>
    <property type="molecule type" value="Genomic_DNA"/>
</dbReference>
<feature type="transmembrane region" description="Helical" evidence="6">
    <location>
        <begin position="91"/>
        <end position="115"/>
    </location>
</feature>
<evidence type="ECO:0000256" key="6">
    <source>
        <dbReference type="SAM" id="Phobius"/>
    </source>
</evidence>
<evidence type="ECO:0000313" key="7">
    <source>
        <dbReference type="EMBL" id="AFL99152.1"/>
    </source>
</evidence>
<dbReference type="PANTHER" id="PTHR42826">
    <property type="entry name" value="DICARBOXYLATE TRANSPORTER 2.1, CHLOROPLASTIC"/>
    <property type="match status" value="1"/>
</dbReference>
<dbReference type="GO" id="GO:0016020">
    <property type="term" value="C:membrane"/>
    <property type="evidence" value="ECO:0007669"/>
    <property type="project" value="UniProtKB-SubCell"/>
</dbReference>
<evidence type="ECO:0000313" key="8">
    <source>
        <dbReference type="Proteomes" id="UP000006053"/>
    </source>
</evidence>
<dbReference type="HOGENOM" id="CLU_005170_7_0_9"/>
<dbReference type="AlphaFoldDB" id="I4A5B8"/>
<feature type="transmembrane region" description="Helical" evidence="6">
    <location>
        <begin position="373"/>
        <end position="396"/>
    </location>
</feature>
<dbReference type="NCBIfam" id="TIGR00785">
    <property type="entry name" value="dass"/>
    <property type="match status" value="1"/>
</dbReference>
<feature type="transmembrane region" description="Helical" evidence="6">
    <location>
        <begin position="127"/>
        <end position="150"/>
    </location>
</feature>
<comment type="similarity">
    <text evidence="2">Belongs to the SLC13A/DASS transporter (TC 2.A.47) family. DIT1 subfamily.</text>
</comment>
<dbReference type="Proteomes" id="UP000006053">
    <property type="component" value="Chromosome"/>
</dbReference>